<evidence type="ECO:0000313" key="2">
    <source>
        <dbReference type="EMBL" id="CEK88489.1"/>
    </source>
</evidence>
<name>A0A0B7B578_9EUPU</name>
<proteinExistence type="predicted"/>
<feature type="region of interest" description="Disordered" evidence="1">
    <location>
        <begin position="1"/>
        <end position="45"/>
    </location>
</feature>
<organism evidence="2">
    <name type="scientific">Arion vulgaris</name>
    <dbReference type="NCBI Taxonomy" id="1028688"/>
    <lineage>
        <taxon>Eukaryota</taxon>
        <taxon>Metazoa</taxon>
        <taxon>Spiralia</taxon>
        <taxon>Lophotrochozoa</taxon>
        <taxon>Mollusca</taxon>
        <taxon>Gastropoda</taxon>
        <taxon>Heterobranchia</taxon>
        <taxon>Euthyneura</taxon>
        <taxon>Panpulmonata</taxon>
        <taxon>Eupulmonata</taxon>
        <taxon>Stylommatophora</taxon>
        <taxon>Helicina</taxon>
        <taxon>Arionoidea</taxon>
        <taxon>Arionidae</taxon>
        <taxon>Arion</taxon>
    </lineage>
</organism>
<reference evidence="2" key="1">
    <citation type="submission" date="2014-12" db="EMBL/GenBank/DDBJ databases">
        <title>Insight into the proteome of Arion vulgaris.</title>
        <authorList>
            <person name="Aradska J."/>
            <person name="Bulat T."/>
            <person name="Smidak R."/>
            <person name="Sarate P."/>
            <person name="Gangsoo J."/>
            <person name="Sialana F."/>
            <person name="Bilban M."/>
            <person name="Lubec G."/>
        </authorList>
    </citation>
    <scope>NUCLEOTIDE SEQUENCE</scope>
    <source>
        <tissue evidence="2">Skin</tissue>
    </source>
</reference>
<accession>A0A0B7B578</accession>
<dbReference type="AlphaFoldDB" id="A0A0B7B578"/>
<feature type="compositionally biased region" description="Basic and acidic residues" evidence="1">
    <location>
        <begin position="33"/>
        <end position="43"/>
    </location>
</feature>
<sequence length="74" mass="8490">MQHRSRTLGEVGQRQAGIASGSEGSLKKKRRETHMETKDRTERPSSASVLVFSFTNSNCGKNCHFRIRHYCHNR</sequence>
<evidence type="ECO:0000256" key="1">
    <source>
        <dbReference type="SAM" id="MobiDB-lite"/>
    </source>
</evidence>
<gene>
    <name evidence="2" type="primary">ORF165593</name>
</gene>
<dbReference type="EMBL" id="HACG01041624">
    <property type="protein sequence ID" value="CEK88489.1"/>
    <property type="molecule type" value="Transcribed_RNA"/>
</dbReference>
<protein>
    <submittedName>
        <fullName evidence="2">Uncharacterized protein</fullName>
    </submittedName>
</protein>